<comment type="caution">
    <text evidence="2">The sequence shown here is derived from an EMBL/GenBank/DDBJ whole genome shotgun (WGS) entry which is preliminary data.</text>
</comment>
<keyword evidence="3" id="KW-1185">Reference proteome</keyword>
<reference evidence="2 3" key="1">
    <citation type="submission" date="2020-08" db="EMBL/GenBank/DDBJ databases">
        <title>Genomic Encyclopedia of Type Strains, Phase IV (KMG-V): Genome sequencing to study the core and pangenomes of soil and plant-associated prokaryotes.</title>
        <authorList>
            <person name="Whitman W."/>
        </authorList>
    </citation>
    <scope>NUCLEOTIDE SEQUENCE [LARGE SCALE GENOMIC DNA]</scope>
    <source>
        <strain evidence="2 3">M8UP14</strain>
    </source>
</reference>
<evidence type="ECO:0000256" key="1">
    <source>
        <dbReference type="SAM" id="MobiDB-lite"/>
    </source>
</evidence>
<dbReference type="RefSeq" id="WP_184223321.1">
    <property type="nucleotide sequence ID" value="NZ_JACHIP010000019.1"/>
</dbReference>
<feature type="region of interest" description="Disordered" evidence="1">
    <location>
        <begin position="61"/>
        <end position="110"/>
    </location>
</feature>
<evidence type="ECO:0000313" key="2">
    <source>
        <dbReference type="EMBL" id="MBB5060798.1"/>
    </source>
</evidence>
<name>A0A7W8E637_9BACT</name>
<gene>
    <name evidence="2" type="ORF">HDF16_005534</name>
</gene>
<feature type="compositionally biased region" description="Low complexity" evidence="1">
    <location>
        <begin position="96"/>
        <end position="110"/>
    </location>
</feature>
<organism evidence="2 3">
    <name type="scientific">Granulicella aggregans</name>
    <dbReference type="NCBI Taxonomy" id="474949"/>
    <lineage>
        <taxon>Bacteria</taxon>
        <taxon>Pseudomonadati</taxon>
        <taxon>Acidobacteriota</taxon>
        <taxon>Terriglobia</taxon>
        <taxon>Terriglobales</taxon>
        <taxon>Acidobacteriaceae</taxon>
        <taxon>Granulicella</taxon>
    </lineage>
</organism>
<dbReference type="AlphaFoldDB" id="A0A7W8E637"/>
<evidence type="ECO:0000313" key="3">
    <source>
        <dbReference type="Proteomes" id="UP000540989"/>
    </source>
</evidence>
<protein>
    <submittedName>
        <fullName evidence="2">Uncharacterized protein</fullName>
    </submittedName>
</protein>
<accession>A0A7W8E637</accession>
<sequence>MALFTVKTSKKVETNIRLEESTAKMLDRYAHFHKGPADDVVNEALEYIFRHDKDFQQHLQKNPDEEVAASVRIKKAPGSVKGAKSAAKSTGSTNGSVARSASAVAPSDAK</sequence>
<dbReference type="Proteomes" id="UP000540989">
    <property type="component" value="Unassembled WGS sequence"/>
</dbReference>
<proteinExistence type="predicted"/>
<dbReference type="EMBL" id="JACHIP010000019">
    <property type="protein sequence ID" value="MBB5060798.1"/>
    <property type="molecule type" value="Genomic_DNA"/>
</dbReference>